<keyword evidence="4" id="KW-1185">Reference proteome</keyword>
<feature type="compositionally biased region" description="Polar residues" evidence="1">
    <location>
        <begin position="1122"/>
        <end position="1133"/>
    </location>
</feature>
<dbReference type="EMBL" id="KQ972441">
    <property type="protein sequence ID" value="KXZ75900.1"/>
    <property type="molecule type" value="Genomic_DNA"/>
</dbReference>
<dbReference type="InterPro" id="IPR001969">
    <property type="entry name" value="Aspartic_peptidase_AS"/>
</dbReference>
<dbReference type="GO" id="GO:0006508">
    <property type="term" value="P:proteolysis"/>
    <property type="evidence" value="ECO:0007669"/>
    <property type="project" value="InterPro"/>
</dbReference>
<evidence type="ECO:0000313" key="4">
    <source>
        <dbReference type="Proteomes" id="UP000007266"/>
    </source>
</evidence>
<evidence type="ECO:0000313" key="3">
    <source>
        <dbReference type="EMBL" id="KXZ75900.1"/>
    </source>
</evidence>
<feature type="compositionally biased region" description="Acidic residues" evidence="1">
    <location>
        <begin position="52"/>
        <end position="64"/>
    </location>
</feature>
<dbReference type="GO" id="GO:0004190">
    <property type="term" value="F:aspartic-type endopeptidase activity"/>
    <property type="evidence" value="ECO:0007669"/>
    <property type="project" value="InterPro"/>
</dbReference>
<dbReference type="CDD" id="cd01647">
    <property type="entry name" value="RT_LTR"/>
    <property type="match status" value="1"/>
</dbReference>
<feature type="compositionally biased region" description="Pro residues" evidence="1">
    <location>
        <begin position="117"/>
        <end position="134"/>
    </location>
</feature>
<name>A0A139W9D6_TRICA</name>
<dbReference type="PROSITE" id="PS50878">
    <property type="entry name" value="RT_POL"/>
    <property type="match status" value="1"/>
</dbReference>
<accession>A0A139W9D6</accession>
<feature type="compositionally biased region" description="Polar residues" evidence="1">
    <location>
        <begin position="1203"/>
        <end position="1238"/>
    </location>
</feature>
<dbReference type="SUPFAM" id="SSF56672">
    <property type="entry name" value="DNA/RNA polymerases"/>
    <property type="match status" value="1"/>
</dbReference>
<feature type="compositionally biased region" description="Acidic residues" evidence="1">
    <location>
        <begin position="1137"/>
        <end position="1149"/>
    </location>
</feature>
<dbReference type="InterPro" id="IPR000477">
    <property type="entry name" value="RT_dom"/>
</dbReference>
<evidence type="ECO:0000256" key="1">
    <source>
        <dbReference type="SAM" id="MobiDB-lite"/>
    </source>
</evidence>
<dbReference type="InParanoid" id="A0A139W9D6"/>
<dbReference type="Proteomes" id="UP000007266">
    <property type="component" value="Unassembled WGS sequence"/>
</dbReference>
<feature type="region of interest" description="Disordered" evidence="1">
    <location>
        <begin position="1105"/>
        <end position="1247"/>
    </location>
</feature>
<dbReference type="eggNOG" id="KOG1075">
    <property type="taxonomic scope" value="Eukaryota"/>
</dbReference>
<gene>
    <name evidence="3" type="primary">AUGUSTUS-3.0.2_31880</name>
    <name evidence="3" type="ORF">TcasGA2_TC031880</name>
</gene>
<dbReference type="InterPro" id="IPR043128">
    <property type="entry name" value="Rev_trsase/Diguanyl_cyclase"/>
</dbReference>
<dbReference type="Gene3D" id="3.10.10.10">
    <property type="entry name" value="HIV Type 1 Reverse Transcriptase, subunit A, domain 1"/>
    <property type="match status" value="1"/>
</dbReference>
<reference evidence="3 4" key="2">
    <citation type="journal article" date="2010" name="Nucleic Acids Res.">
        <title>BeetleBase in 2010: revisions to provide comprehensive genomic information for Tribolium castaneum.</title>
        <authorList>
            <person name="Kim H.S."/>
            <person name="Murphy T."/>
            <person name="Xia J."/>
            <person name="Caragea D."/>
            <person name="Park Y."/>
            <person name="Beeman R.W."/>
            <person name="Lorenzen M.D."/>
            <person name="Butcher S."/>
            <person name="Manak J.R."/>
            <person name="Brown S.J."/>
        </authorList>
    </citation>
    <scope>NUCLEOTIDE SEQUENCE [LARGE SCALE GENOMIC DNA]</scope>
    <source>
        <strain evidence="3 4">Georgia GA2</strain>
    </source>
</reference>
<feature type="compositionally biased region" description="Low complexity" evidence="1">
    <location>
        <begin position="100"/>
        <end position="116"/>
    </location>
</feature>
<reference evidence="3 4" key="1">
    <citation type="journal article" date="2008" name="Nature">
        <title>The genome of the model beetle and pest Tribolium castaneum.</title>
        <authorList>
            <consortium name="Tribolium Genome Sequencing Consortium"/>
            <person name="Richards S."/>
            <person name="Gibbs R.A."/>
            <person name="Weinstock G.M."/>
            <person name="Brown S.J."/>
            <person name="Denell R."/>
            <person name="Beeman R.W."/>
            <person name="Gibbs R."/>
            <person name="Beeman R.W."/>
            <person name="Brown S.J."/>
            <person name="Bucher G."/>
            <person name="Friedrich M."/>
            <person name="Grimmelikhuijzen C.J."/>
            <person name="Klingler M."/>
            <person name="Lorenzen M."/>
            <person name="Richards S."/>
            <person name="Roth S."/>
            <person name="Schroder R."/>
            <person name="Tautz D."/>
            <person name="Zdobnov E.M."/>
            <person name="Muzny D."/>
            <person name="Gibbs R.A."/>
            <person name="Weinstock G.M."/>
            <person name="Attaway T."/>
            <person name="Bell S."/>
            <person name="Buhay C.J."/>
            <person name="Chandrabose M.N."/>
            <person name="Chavez D."/>
            <person name="Clerk-Blankenburg K.P."/>
            <person name="Cree A."/>
            <person name="Dao M."/>
            <person name="Davis C."/>
            <person name="Chacko J."/>
            <person name="Dinh H."/>
            <person name="Dugan-Rocha S."/>
            <person name="Fowler G."/>
            <person name="Garner T.T."/>
            <person name="Garnes J."/>
            <person name="Gnirke A."/>
            <person name="Hawes A."/>
            <person name="Hernandez J."/>
            <person name="Hines S."/>
            <person name="Holder M."/>
            <person name="Hume J."/>
            <person name="Jhangiani S.N."/>
            <person name="Joshi V."/>
            <person name="Khan Z.M."/>
            <person name="Jackson L."/>
            <person name="Kovar C."/>
            <person name="Kowis A."/>
            <person name="Lee S."/>
            <person name="Lewis L.R."/>
            <person name="Margolis J."/>
            <person name="Morgan M."/>
            <person name="Nazareth L.V."/>
            <person name="Nguyen N."/>
            <person name="Okwuonu G."/>
            <person name="Parker D."/>
            <person name="Richards S."/>
            <person name="Ruiz S.J."/>
            <person name="Santibanez J."/>
            <person name="Savard J."/>
            <person name="Scherer S.E."/>
            <person name="Schneider B."/>
            <person name="Sodergren E."/>
            <person name="Tautz D."/>
            <person name="Vattahil S."/>
            <person name="Villasana D."/>
            <person name="White C.S."/>
            <person name="Wright R."/>
            <person name="Park Y."/>
            <person name="Beeman R.W."/>
            <person name="Lord J."/>
            <person name="Oppert B."/>
            <person name="Lorenzen M."/>
            <person name="Brown S."/>
            <person name="Wang L."/>
            <person name="Savard J."/>
            <person name="Tautz D."/>
            <person name="Richards S."/>
            <person name="Weinstock G."/>
            <person name="Gibbs R.A."/>
            <person name="Liu Y."/>
            <person name="Worley K."/>
            <person name="Weinstock G."/>
            <person name="Elsik C.G."/>
            <person name="Reese J.T."/>
            <person name="Elhaik E."/>
            <person name="Landan G."/>
            <person name="Graur D."/>
            <person name="Arensburger P."/>
            <person name="Atkinson P."/>
            <person name="Beeman R.W."/>
            <person name="Beidler J."/>
            <person name="Brown S.J."/>
            <person name="Demuth J.P."/>
            <person name="Drury D.W."/>
            <person name="Du Y.Z."/>
            <person name="Fujiwara H."/>
            <person name="Lorenzen M."/>
            <person name="Maselli V."/>
            <person name="Osanai M."/>
            <person name="Park Y."/>
            <person name="Robertson H.M."/>
            <person name="Tu Z."/>
            <person name="Wang J.J."/>
            <person name="Wang S."/>
            <person name="Richards S."/>
            <person name="Song H."/>
            <person name="Zhang L."/>
            <person name="Sodergren E."/>
            <person name="Werner D."/>
            <person name="Stanke M."/>
            <person name="Morgenstern B."/>
            <person name="Solovyev V."/>
            <person name="Kosarev P."/>
            <person name="Brown G."/>
            <person name="Chen H.C."/>
            <person name="Ermolaeva O."/>
            <person name="Hlavina W."/>
            <person name="Kapustin Y."/>
            <person name="Kiryutin B."/>
            <person name="Kitts P."/>
            <person name="Maglott D."/>
            <person name="Pruitt K."/>
            <person name="Sapojnikov V."/>
            <person name="Souvorov A."/>
            <person name="Mackey A.J."/>
            <person name="Waterhouse R.M."/>
            <person name="Wyder S."/>
            <person name="Zdobnov E.M."/>
            <person name="Zdobnov E.M."/>
            <person name="Wyder S."/>
            <person name="Kriventseva E.V."/>
            <person name="Kadowaki T."/>
            <person name="Bork P."/>
            <person name="Aranda M."/>
            <person name="Bao R."/>
            <person name="Beermann A."/>
            <person name="Berns N."/>
            <person name="Bolognesi R."/>
            <person name="Bonneton F."/>
            <person name="Bopp D."/>
            <person name="Brown S.J."/>
            <person name="Bucher G."/>
            <person name="Butts T."/>
            <person name="Chaumot A."/>
            <person name="Denell R.E."/>
            <person name="Ferrier D.E."/>
            <person name="Friedrich M."/>
            <person name="Gordon C.M."/>
            <person name="Jindra M."/>
            <person name="Klingler M."/>
            <person name="Lan Q."/>
            <person name="Lattorff H.M."/>
            <person name="Laudet V."/>
            <person name="von Levetsow C."/>
            <person name="Liu Z."/>
            <person name="Lutz R."/>
            <person name="Lynch J.A."/>
            <person name="da Fonseca R.N."/>
            <person name="Posnien N."/>
            <person name="Reuter R."/>
            <person name="Roth S."/>
            <person name="Savard J."/>
            <person name="Schinko J.B."/>
            <person name="Schmitt C."/>
            <person name="Schoppmeier M."/>
            <person name="Schroder R."/>
            <person name="Shippy T.D."/>
            <person name="Simonnet F."/>
            <person name="Marques-Souza H."/>
            <person name="Tautz D."/>
            <person name="Tomoyasu Y."/>
            <person name="Trauner J."/>
            <person name="Van der Zee M."/>
            <person name="Vervoort M."/>
            <person name="Wittkopp N."/>
            <person name="Wimmer E.A."/>
            <person name="Yang X."/>
            <person name="Jones A.K."/>
            <person name="Sattelle D.B."/>
            <person name="Ebert P.R."/>
            <person name="Nelson D."/>
            <person name="Scott J.G."/>
            <person name="Beeman R.W."/>
            <person name="Muthukrishnan S."/>
            <person name="Kramer K.J."/>
            <person name="Arakane Y."/>
            <person name="Beeman R.W."/>
            <person name="Zhu Q."/>
            <person name="Hogenkamp D."/>
            <person name="Dixit R."/>
            <person name="Oppert B."/>
            <person name="Jiang H."/>
            <person name="Zou Z."/>
            <person name="Marshall J."/>
            <person name="Elpidina E."/>
            <person name="Vinokurov K."/>
            <person name="Oppert C."/>
            <person name="Zou Z."/>
            <person name="Evans J."/>
            <person name="Lu Z."/>
            <person name="Zhao P."/>
            <person name="Sumathipala N."/>
            <person name="Altincicek B."/>
            <person name="Vilcinskas A."/>
            <person name="Williams M."/>
            <person name="Hultmark D."/>
            <person name="Hetru C."/>
            <person name="Jiang H."/>
            <person name="Grimmelikhuijzen C.J."/>
            <person name="Hauser F."/>
            <person name="Cazzamali G."/>
            <person name="Williamson M."/>
            <person name="Park Y."/>
            <person name="Li B."/>
            <person name="Tanaka Y."/>
            <person name="Predel R."/>
            <person name="Neupert S."/>
            <person name="Schachtner J."/>
            <person name="Verleyen P."/>
            <person name="Raible F."/>
            <person name="Bork P."/>
            <person name="Friedrich M."/>
            <person name="Walden K.K."/>
            <person name="Robertson H.M."/>
            <person name="Angeli S."/>
            <person name="Foret S."/>
            <person name="Bucher G."/>
            <person name="Schuetz S."/>
            <person name="Maleszka R."/>
            <person name="Wimmer E.A."/>
            <person name="Beeman R.W."/>
            <person name="Lorenzen M."/>
            <person name="Tomoyasu Y."/>
            <person name="Miller S.C."/>
            <person name="Grossmann D."/>
            <person name="Bucher G."/>
        </authorList>
    </citation>
    <scope>NUCLEOTIDE SEQUENCE [LARGE SCALE GENOMIC DNA]</scope>
    <source>
        <strain evidence="3 4">Georgia GA2</strain>
    </source>
</reference>
<dbReference type="Gene3D" id="3.30.70.270">
    <property type="match status" value="1"/>
</dbReference>
<dbReference type="GO" id="GO:0071897">
    <property type="term" value="P:DNA biosynthetic process"/>
    <property type="evidence" value="ECO:0007669"/>
    <property type="project" value="UniProtKB-ARBA"/>
</dbReference>
<feature type="domain" description="Reverse transcriptase" evidence="2">
    <location>
        <begin position="481"/>
        <end position="875"/>
    </location>
</feature>
<dbReference type="InterPro" id="IPR043502">
    <property type="entry name" value="DNA/RNA_pol_sf"/>
</dbReference>
<organism evidence="3 4">
    <name type="scientific">Tribolium castaneum</name>
    <name type="common">Red flour beetle</name>
    <dbReference type="NCBI Taxonomy" id="7070"/>
    <lineage>
        <taxon>Eukaryota</taxon>
        <taxon>Metazoa</taxon>
        <taxon>Ecdysozoa</taxon>
        <taxon>Arthropoda</taxon>
        <taxon>Hexapoda</taxon>
        <taxon>Insecta</taxon>
        <taxon>Pterygota</taxon>
        <taxon>Neoptera</taxon>
        <taxon>Endopterygota</taxon>
        <taxon>Coleoptera</taxon>
        <taxon>Polyphaga</taxon>
        <taxon>Cucujiformia</taxon>
        <taxon>Tenebrionidae</taxon>
        <taxon>Tenebrionidae incertae sedis</taxon>
        <taxon>Tribolium</taxon>
    </lineage>
</organism>
<dbReference type="PROSITE" id="PS00141">
    <property type="entry name" value="ASP_PROTEASE"/>
    <property type="match status" value="1"/>
</dbReference>
<feature type="region of interest" description="Disordered" evidence="1">
    <location>
        <begin position="35"/>
        <end position="170"/>
    </location>
</feature>
<protein>
    <recommendedName>
        <fullName evidence="2">Reverse transcriptase domain-containing protein</fullName>
    </recommendedName>
</protein>
<dbReference type="PANTHER" id="PTHR33273">
    <property type="entry name" value="DOMAIN-CONTAINING PROTEIN, PUTATIVE-RELATED"/>
    <property type="match status" value="1"/>
</dbReference>
<dbReference type="PANTHER" id="PTHR33273:SF2">
    <property type="entry name" value="ENDONUCLEASE_EXONUCLEASE_PHOSPHATASE DOMAIN-CONTAINING PROTEIN"/>
    <property type="match status" value="1"/>
</dbReference>
<dbReference type="Pfam" id="PF00078">
    <property type="entry name" value="RVT_1"/>
    <property type="match status" value="2"/>
</dbReference>
<feature type="compositionally biased region" description="Pro residues" evidence="1">
    <location>
        <begin position="141"/>
        <end position="158"/>
    </location>
</feature>
<proteinExistence type="predicted"/>
<sequence length="1369" mass="153153">MADSNPPLTLEAIMGAMKTLLAPISERLQRLEEAVFSDKASESDSNKFLSLSEEEESEDSEAPLDVEAPLQGEKRKKKKKSSSSSKQSFTQAAPSWSSIAAGHPPAAPKAPSWQPLRFPPRQPPRAPFRQPPRASPQRPLRAPPRQPPGLRPDSPPGPHSGSPQGLKDSPHFSARCRKMALGFPKGQLHQGEEHKLQIRIQPATVADLRSFTRFMESRPFRSKPSSPWYQLLPPKQQTKSIPKNHVFYPNKALSKVTLNRHDSPLAAKGKDTTTSTLLQVRAFPANVSIDMPSHDEEISEGSAADPRPEVSVYSVQGEQKNTLPHLAINTTSGNLQALLDTGSSHSLIRRGDHRGSIHRFQQPLQLKTAARRAPVAIHHSQVIEYRIVFFQYIAKEAPSGIPRQILKPEEIEHGFSATHKHALVELLGEFASVFDEKARPTTTPSTCHRIRFKAPQSFRILPYRYSDHKKAVIYDQLELMLRDGIIEPSTSEFSSPIVVVKKKDRQPRFFVDYCKLNAQTVDKASALPRIDKTLRDLGQAKVFSTLNLRPGYRQIPIADESRRYTAFTTPDGSLYQFCVMPFGLKGAPGTFQRLMTQENHLQKNQNPTPLIRVISDDKPTIDHLLTQGITIFSRIYDCEVSHPPPPTPRLGHGPNDCTNKPICPKCPESHHPSKCTVSTAKCPFCQGSHPAWSLLELHTDSSPFVNLGSSTVAVFLDIERAFDKVWHDGLILKLLSLQIKPRFCQVQNALSNPIPIRSGVPQSSILSPLLYIVYCRDFPISDHPRTKTRLFADDTAIWSSHKSPSVAAKRIQTQLQRIQQWTDQHLSRQTLPHKIPIHYHVVHSSRRALSQPIQLLLNNQQIPHLKTIKYLGVTFSHACSLAPDIHETLKKVRNRLNLLYLIRGRLHGCNPQTFLHTYNSFIRPVIEYRAPIYASIPLNQLLQIASIERRILRKIFRLDPRYPCHLIHATTKTTPITERLIKLQKSYVSRTLNGPNQIAIQTLHTSFKYPAANRLLNRIPIIPKQKYCHPPTALLQFSYDSLPPILQQLIDETPLSLRQPPKQLSFHPDQITRTRTIAPKTHHPLTLFGRVKFNVLACSQQHADTEGFSPVKTGKKRPAPSRSPQSIETQNKFLSLSEEEESEDSEAPLDAEPPLQGEKRKKKKKKSSSSSKQSFTQAAPSWSAIAAGHPSGSPKGPILAAPQVSTPALLQGSAPTAPQGSTPAAPQGSAPTAPQDSAPTAPKASRIPPIFLRDAGKWHLVSQKANFTKARSVSDQIRIQPTTVADFRLFTRFMEAERIPFHTFTLPEEKTTRVVLRGIPVQVSTDEVFADLKRQGFNPISTHRMHTGKRQLPLVLLQAPLDQANESGR</sequence>
<evidence type="ECO:0000259" key="2">
    <source>
        <dbReference type="PROSITE" id="PS50878"/>
    </source>
</evidence>
<feature type="compositionally biased region" description="Polar residues" evidence="1">
    <location>
        <begin position="89"/>
        <end position="98"/>
    </location>
</feature>